<keyword evidence="3 6" id="KW-0346">Stress response</keyword>
<dbReference type="InterPro" id="IPR005104">
    <property type="entry name" value="WHTH_HrcA_DNA-bd"/>
</dbReference>
<dbReference type="GO" id="GO:0003677">
    <property type="term" value="F:DNA binding"/>
    <property type="evidence" value="ECO:0007669"/>
    <property type="project" value="InterPro"/>
</dbReference>
<evidence type="ECO:0000256" key="4">
    <source>
        <dbReference type="ARBA" id="ARBA00023163"/>
    </source>
</evidence>
<dbReference type="OrthoDB" id="9783139at2"/>
<dbReference type="Gene3D" id="3.30.390.60">
    <property type="entry name" value="Heat-inducible transcription repressor hrca homolog, domain 3"/>
    <property type="match status" value="1"/>
</dbReference>
<dbReference type="Pfam" id="PF01628">
    <property type="entry name" value="HrcA"/>
    <property type="match status" value="1"/>
</dbReference>
<evidence type="ECO:0000259" key="7">
    <source>
        <dbReference type="Pfam" id="PF01628"/>
    </source>
</evidence>
<dbReference type="PANTHER" id="PTHR34824">
    <property type="entry name" value="HEAT-INDUCIBLE TRANSCRIPTION REPRESSOR HRCA"/>
    <property type="match status" value="1"/>
</dbReference>
<dbReference type="NCBIfam" id="TIGR00331">
    <property type="entry name" value="hrcA"/>
    <property type="match status" value="1"/>
</dbReference>
<accession>A0A1H9RDU0</accession>
<name>A0A1H9RDU0_9BACI</name>
<dbReference type="InterPro" id="IPR023120">
    <property type="entry name" value="WHTH_transcript_rep_HrcA_IDD"/>
</dbReference>
<comment type="function">
    <text evidence="5 6">Negative regulator of class I heat shock genes (grpE-dnaK-dnaJ and groELS operons). Prevents heat-shock induction of these operons.</text>
</comment>
<evidence type="ECO:0000313" key="10">
    <source>
        <dbReference type="Proteomes" id="UP000198571"/>
    </source>
</evidence>
<dbReference type="Gene3D" id="3.30.450.40">
    <property type="match status" value="1"/>
</dbReference>
<dbReference type="InterPro" id="IPR029016">
    <property type="entry name" value="GAF-like_dom_sf"/>
</dbReference>
<keyword evidence="2 6" id="KW-0805">Transcription regulation</keyword>
<evidence type="ECO:0000256" key="2">
    <source>
        <dbReference type="ARBA" id="ARBA00023015"/>
    </source>
</evidence>
<evidence type="ECO:0000256" key="6">
    <source>
        <dbReference type="HAMAP-Rule" id="MF_00081"/>
    </source>
</evidence>
<dbReference type="InterPro" id="IPR036388">
    <property type="entry name" value="WH-like_DNA-bd_sf"/>
</dbReference>
<comment type="similarity">
    <text evidence="6">Belongs to the HrcA family.</text>
</comment>
<evidence type="ECO:0000259" key="8">
    <source>
        <dbReference type="Pfam" id="PF03444"/>
    </source>
</evidence>
<evidence type="ECO:0000256" key="3">
    <source>
        <dbReference type="ARBA" id="ARBA00023016"/>
    </source>
</evidence>
<dbReference type="Gene3D" id="1.10.10.10">
    <property type="entry name" value="Winged helix-like DNA-binding domain superfamily/Winged helix DNA-binding domain"/>
    <property type="match status" value="1"/>
</dbReference>
<reference evidence="10" key="1">
    <citation type="submission" date="2016-10" db="EMBL/GenBank/DDBJ databases">
        <authorList>
            <person name="Varghese N."/>
            <person name="Submissions S."/>
        </authorList>
    </citation>
    <scope>NUCLEOTIDE SEQUENCE [LARGE SCALE GENOMIC DNA]</scope>
    <source>
        <strain evidence="10">S9</strain>
    </source>
</reference>
<dbReference type="Proteomes" id="UP000198571">
    <property type="component" value="Unassembled WGS sequence"/>
</dbReference>
<gene>
    <name evidence="6" type="primary">hrcA</name>
    <name evidence="9" type="ORF">SAMN05518684_103103</name>
</gene>
<feature type="domain" description="Winged helix-turn-helix transcription repressor HrcA DNA-binding" evidence="8">
    <location>
        <begin position="1"/>
        <end position="72"/>
    </location>
</feature>
<dbReference type="SUPFAM" id="SSF55781">
    <property type="entry name" value="GAF domain-like"/>
    <property type="match status" value="1"/>
</dbReference>
<dbReference type="RefSeq" id="WP_093047870.1">
    <property type="nucleotide sequence ID" value="NZ_FOGT01000003.1"/>
</dbReference>
<keyword evidence="1 6" id="KW-0678">Repressor</keyword>
<dbReference type="PIRSF" id="PIRSF005485">
    <property type="entry name" value="HrcA"/>
    <property type="match status" value="1"/>
</dbReference>
<evidence type="ECO:0000256" key="1">
    <source>
        <dbReference type="ARBA" id="ARBA00022491"/>
    </source>
</evidence>
<dbReference type="InterPro" id="IPR021153">
    <property type="entry name" value="HrcA_C"/>
</dbReference>
<dbReference type="FunFam" id="1.10.10.10:FF:000049">
    <property type="entry name" value="Heat-inducible transcription repressor HrcA"/>
    <property type="match status" value="1"/>
</dbReference>
<dbReference type="GO" id="GO:0045892">
    <property type="term" value="P:negative regulation of DNA-templated transcription"/>
    <property type="evidence" value="ECO:0007669"/>
    <property type="project" value="UniProtKB-UniRule"/>
</dbReference>
<dbReference type="STRING" id="1601833.SAMN05518684_103103"/>
<dbReference type="InterPro" id="IPR036390">
    <property type="entry name" value="WH_DNA-bd_sf"/>
</dbReference>
<keyword evidence="10" id="KW-1185">Reference proteome</keyword>
<dbReference type="EMBL" id="FOGT01000003">
    <property type="protein sequence ID" value="SER70906.1"/>
    <property type="molecule type" value="Genomic_DNA"/>
</dbReference>
<dbReference type="AlphaFoldDB" id="A0A1H9RDU0"/>
<dbReference type="InterPro" id="IPR002571">
    <property type="entry name" value="HrcA"/>
</dbReference>
<dbReference type="Pfam" id="PF03444">
    <property type="entry name" value="WHD_HrcA"/>
    <property type="match status" value="1"/>
</dbReference>
<dbReference type="SUPFAM" id="SSF46785">
    <property type="entry name" value="Winged helix' DNA-binding domain"/>
    <property type="match status" value="1"/>
</dbReference>
<organism evidence="9 10">
    <name type="scientific">Salipaludibacillus aurantiacus</name>
    <dbReference type="NCBI Taxonomy" id="1601833"/>
    <lineage>
        <taxon>Bacteria</taxon>
        <taxon>Bacillati</taxon>
        <taxon>Bacillota</taxon>
        <taxon>Bacilli</taxon>
        <taxon>Bacillales</taxon>
        <taxon>Bacillaceae</taxon>
    </lineage>
</organism>
<proteinExistence type="inferred from homology"/>
<sequence>MLTERQLMILKAIVNDYITNAEPVGSRSVSKREDINYSPATIRNEMSDLEELGFLEKPHSSAGRIPSQKGYRYYVDHLLSPSKLSKRDMSDIQTLLTNRFNEFEQVIQQAAKVLSNLTSYTSIVLGPEVFESTLRQIQLIPISDNQAVVIIVTDTGHVENQTVHFPGTLESAELEKVVNILNKRLRGVPLVQLKEKLTEEISSILKQYINQYESTVEMLLEVFRTHQNEKVFYGGKTNILSQPEFHDVERVRNILNIFEEDALVSKLFRSDDHGLTIKIGEENHFEPFADCTIITATYSLDGKHMGTVGILGPTRMEYPRVISIMDYLSKDMTKLLTAWYQKNS</sequence>
<keyword evidence="4 6" id="KW-0804">Transcription</keyword>
<evidence type="ECO:0000256" key="5">
    <source>
        <dbReference type="ARBA" id="ARBA00055319"/>
    </source>
</evidence>
<protein>
    <recommendedName>
        <fullName evidence="6">Heat-inducible transcription repressor HrcA</fullName>
    </recommendedName>
</protein>
<feature type="domain" description="Heat-inducible transcription repressor HrcA C-terminal" evidence="7">
    <location>
        <begin position="104"/>
        <end position="322"/>
    </location>
</feature>
<evidence type="ECO:0000313" key="9">
    <source>
        <dbReference type="EMBL" id="SER70906.1"/>
    </source>
</evidence>
<dbReference type="HAMAP" id="MF_00081">
    <property type="entry name" value="HrcA"/>
    <property type="match status" value="1"/>
</dbReference>
<dbReference type="PANTHER" id="PTHR34824:SF1">
    <property type="entry name" value="HEAT-INDUCIBLE TRANSCRIPTION REPRESSOR HRCA"/>
    <property type="match status" value="1"/>
</dbReference>